<reference evidence="3" key="1">
    <citation type="journal article" date="2011" name="Nature">
        <title>Genome sequence and analysis of the tuber crop potato.</title>
        <authorList>
            <consortium name="The Potato Genome Sequencing Consortium"/>
        </authorList>
    </citation>
    <scope>NUCLEOTIDE SEQUENCE [LARGE SCALE GENOMIC DNA]</scope>
    <source>
        <strain evidence="3">cv. DM1-3 516 R44</strain>
    </source>
</reference>
<dbReference type="InParanoid" id="M1DLY6"/>
<name>M1DLY6_SOLTU</name>
<keyword evidence="3" id="KW-1185">Reference proteome</keyword>
<dbReference type="Proteomes" id="UP000011115">
    <property type="component" value="Unassembled WGS sequence"/>
</dbReference>
<evidence type="ECO:0000256" key="1">
    <source>
        <dbReference type="SAM" id="MobiDB-lite"/>
    </source>
</evidence>
<feature type="compositionally biased region" description="Basic and acidic residues" evidence="1">
    <location>
        <begin position="29"/>
        <end position="48"/>
    </location>
</feature>
<sequence>MKISESPNPFGKSPTNHIFSSCSSVLSPEGKDQVGGKREQSAHRREVPRSSTMSPNDPKHDDVKVWKLNEKYRLANGRPGPVKLGETSEKSVNYQQVRRSGLMSPNGQKLDRLSAKEYGSWSNLCYLCFNCAFGVRTADFEKLGQKYARWVIRRAMTSSPNHSAVRLSIPSPPYYHALFDMAAETFGEKHRIAKCTRRLVECHLNSPLSAPLTLPHCDLRWTYRGSPKVFGDHYKKNSL</sequence>
<dbReference type="AlphaFoldDB" id="M1DLY6"/>
<evidence type="ECO:0000313" key="3">
    <source>
        <dbReference type="Proteomes" id="UP000011115"/>
    </source>
</evidence>
<protein>
    <submittedName>
        <fullName evidence="2">Uncharacterized protein</fullName>
    </submittedName>
</protein>
<evidence type="ECO:0000313" key="2">
    <source>
        <dbReference type="EnsemblPlants" id="PGSC0003DMT400091134"/>
    </source>
</evidence>
<dbReference type="PaxDb" id="4113-PGSC0003DMT400091134"/>
<reference evidence="2" key="2">
    <citation type="submission" date="2015-06" db="UniProtKB">
        <authorList>
            <consortium name="EnsemblPlants"/>
        </authorList>
    </citation>
    <scope>IDENTIFICATION</scope>
    <source>
        <strain evidence="2">DM1-3 516 R44</strain>
    </source>
</reference>
<feature type="compositionally biased region" description="Polar residues" evidence="1">
    <location>
        <begin position="13"/>
        <end position="26"/>
    </location>
</feature>
<proteinExistence type="predicted"/>
<organism evidence="2 3">
    <name type="scientific">Solanum tuberosum</name>
    <name type="common">Potato</name>
    <dbReference type="NCBI Taxonomy" id="4113"/>
    <lineage>
        <taxon>Eukaryota</taxon>
        <taxon>Viridiplantae</taxon>
        <taxon>Streptophyta</taxon>
        <taxon>Embryophyta</taxon>
        <taxon>Tracheophyta</taxon>
        <taxon>Spermatophyta</taxon>
        <taxon>Magnoliopsida</taxon>
        <taxon>eudicotyledons</taxon>
        <taxon>Gunneridae</taxon>
        <taxon>Pentapetalae</taxon>
        <taxon>asterids</taxon>
        <taxon>lamiids</taxon>
        <taxon>Solanales</taxon>
        <taxon>Solanaceae</taxon>
        <taxon>Solanoideae</taxon>
        <taxon>Solaneae</taxon>
        <taxon>Solanum</taxon>
    </lineage>
</organism>
<feature type="region of interest" description="Disordered" evidence="1">
    <location>
        <begin position="1"/>
        <end position="62"/>
    </location>
</feature>
<dbReference type="EnsemblPlants" id="PGSC0003DMT400091134">
    <property type="protein sequence ID" value="PGSC0003DMT400091134"/>
    <property type="gene ID" value="PGSC0003DMG400040705"/>
</dbReference>
<accession>M1DLY6</accession>
<dbReference type="Gramene" id="PGSC0003DMT400091134">
    <property type="protein sequence ID" value="PGSC0003DMT400091134"/>
    <property type="gene ID" value="PGSC0003DMG400040705"/>
</dbReference>
<dbReference type="HOGENOM" id="CLU_1162829_0_0_1"/>